<dbReference type="EMBL" id="JACGWK010000002">
    <property type="protein sequence ID" value="KAL0370243.1"/>
    <property type="molecule type" value="Genomic_DNA"/>
</dbReference>
<reference evidence="2" key="2">
    <citation type="journal article" date="2024" name="Plant">
        <title>Genomic evolution and insights into agronomic trait innovations of Sesamum species.</title>
        <authorList>
            <person name="Miao H."/>
            <person name="Wang L."/>
            <person name="Qu L."/>
            <person name="Liu H."/>
            <person name="Sun Y."/>
            <person name="Le M."/>
            <person name="Wang Q."/>
            <person name="Wei S."/>
            <person name="Zheng Y."/>
            <person name="Lin W."/>
            <person name="Duan Y."/>
            <person name="Cao H."/>
            <person name="Xiong S."/>
            <person name="Wang X."/>
            <person name="Wei L."/>
            <person name="Li C."/>
            <person name="Ma Q."/>
            <person name="Ju M."/>
            <person name="Zhao R."/>
            <person name="Li G."/>
            <person name="Mu C."/>
            <person name="Tian Q."/>
            <person name="Mei H."/>
            <person name="Zhang T."/>
            <person name="Gao T."/>
            <person name="Zhang H."/>
        </authorList>
    </citation>
    <scope>NUCLEOTIDE SEQUENCE</scope>
    <source>
        <strain evidence="2">G01</strain>
    </source>
</reference>
<feature type="compositionally biased region" description="Basic and acidic residues" evidence="1">
    <location>
        <begin position="17"/>
        <end position="29"/>
    </location>
</feature>
<dbReference type="AlphaFoldDB" id="A0AAW2QR13"/>
<feature type="compositionally biased region" description="Acidic residues" evidence="1">
    <location>
        <begin position="1"/>
        <end position="16"/>
    </location>
</feature>
<evidence type="ECO:0000313" key="2">
    <source>
        <dbReference type="EMBL" id="KAL0370243.1"/>
    </source>
</evidence>
<gene>
    <name evidence="2" type="ORF">Sangu_0342400</name>
</gene>
<name>A0AAW2QR13_9LAMI</name>
<sequence length="58" mass="7155">MNYDEEEEEEEEEEEKEAVRGEDCRRENDAVDGDNEMWERFYWAGFWRSDSQRGDDQQ</sequence>
<comment type="caution">
    <text evidence="2">The sequence shown here is derived from an EMBL/GenBank/DDBJ whole genome shotgun (WGS) entry which is preliminary data.</text>
</comment>
<organism evidence="2">
    <name type="scientific">Sesamum angustifolium</name>
    <dbReference type="NCBI Taxonomy" id="2727405"/>
    <lineage>
        <taxon>Eukaryota</taxon>
        <taxon>Viridiplantae</taxon>
        <taxon>Streptophyta</taxon>
        <taxon>Embryophyta</taxon>
        <taxon>Tracheophyta</taxon>
        <taxon>Spermatophyta</taxon>
        <taxon>Magnoliopsida</taxon>
        <taxon>eudicotyledons</taxon>
        <taxon>Gunneridae</taxon>
        <taxon>Pentapetalae</taxon>
        <taxon>asterids</taxon>
        <taxon>lamiids</taxon>
        <taxon>Lamiales</taxon>
        <taxon>Pedaliaceae</taxon>
        <taxon>Sesamum</taxon>
    </lineage>
</organism>
<reference evidence="2" key="1">
    <citation type="submission" date="2020-06" db="EMBL/GenBank/DDBJ databases">
        <authorList>
            <person name="Li T."/>
            <person name="Hu X."/>
            <person name="Zhang T."/>
            <person name="Song X."/>
            <person name="Zhang H."/>
            <person name="Dai N."/>
            <person name="Sheng W."/>
            <person name="Hou X."/>
            <person name="Wei L."/>
        </authorList>
    </citation>
    <scope>NUCLEOTIDE SEQUENCE</scope>
    <source>
        <strain evidence="2">G01</strain>
        <tissue evidence="2">Leaf</tissue>
    </source>
</reference>
<accession>A0AAW2QR13</accession>
<feature type="region of interest" description="Disordered" evidence="1">
    <location>
        <begin position="1"/>
        <end position="31"/>
    </location>
</feature>
<proteinExistence type="predicted"/>
<evidence type="ECO:0000256" key="1">
    <source>
        <dbReference type="SAM" id="MobiDB-lite"/>
    </source>
</evidence>
<protein>
    <submittedName>
        <fullName evidence="2">Uncharacterized protein</fullName>
    </submittedName>
</protein>